<keyword evidence="2" id="KW-1185">Reference proteome</keyword>
<evidence type="ECO:0000313" key="1">
    <source>
        <dbReference type="EMBL" id="PRY25771.1"/>
    </source>
</evidence>
<dbReference type="AlphaFoldDB" id="A0A2T0RX73"/>
<name>A0A2T0RX73_9ACTN</name>
<protein>
    <submittedName>
        <fullName evidence="1">Uncharacterized protein</fullName>
    </submittedName>
</protein>
<proteinExistence type="predicted"/>
<sequence>MSFSPPASVSLRLPQDWAELDPRAGDLAADLRRAVEARWAAHDLISTERLVALLTPPARELRRQGEQAYVVVVGLYTDVVPVAGSTEPLVVTAHAMLSMSPPVGSLDDVRRDLGEAAETVTLPSGPAVRLSGPVPVPAPDGPGAAYRRWYVVPVPGTDRVATLAFLTPNTELADVFNDVFDAVADSLTFGWKD</sequence>
<accession>A0A2T0RX73</accession>
<dbReference type="RefSeq" id="WP_106128957.1">
    <property type="nucleotide sequence ID" value="NZ_PVZG01000012.1"/>
</dbReference>
<reference evidence="1 2" key="1">
    <citation type="submission" date="2018-03" db="EMBL/GenBank/DDBJ databases">
        <title>Genomic Encyclopedia of Archaeal and Bacterial Type Strains, Phase II (KMG-II): from individual species to whole genera.</title>
        <authorList>
            <person name="Goeker M."/>
        </authorList>
    </citation>
    <scope>NUCLEOTIDE SEQUENCE [LARGE SCALE GENOMIC DNA]</scope>
    <source>
        <strain evidence="1 2">DSM 45348</strain>
    </source>
</reference>
<evidence type="ECO:0000313" key="2">
    <source>
        <dbReference type="Proteomes" id="UP000239209"/>
    </source>
</evidence>
<gene>
    <name evidence="1" type="ORF">CLV70_112137</name>
</gene>
<comment type="caution">
    <text evidence="1">The sequence shown here is derived from an EMBL/GenBank/DDBJ whole genome shotgun (WGS) entry which is preliminary data.</text>
</comment>
<dbReference type="Proteomes" id="UP000239209">
    <property type="component" value="Unassembled WGS sequence"/>
</dbReference>
<organism evidence="1 2">
    <name type="scientific">Pseudosporangium ferrugineum</name>
    <dbReference type="NCBI Taxonomy" id="439699"/>
    <lineage>
        <taxon>Bacteria</taxon>
        <taxon>Bacillati</taxon>
        <taxon>Actinomycetota</taxon>
        <taxon>Actinomycetes</taxon>
        <taxon>Micromonosporales</taxon>
        <taxon>Micromonosporaceae</taxon>
        <taxon>Pseudosporangium</taxon>
    </lineage>
</organism>
<dbReference type="EMBL" id="PVZG01000012">
    <property type="protein sequence ID" value="PRY25771.1"/>
    <property type="molecule type" value="Genomic_DNA"/>
</dbReference>